<dbReference type="RefSeq" id="WP_235132543.1">
    <property type="nucleotide sequence ID" value="NZ_JACSGT010000002.1"/>
</dbReference>
<sequence length="65" mass="7509">MKKNTIPLVLISSTVFFAQVGINTYDPKYFIEANSKNDSFINNRDCEQQLNLQTFYIDRNISADT</sequence>
<proteinExistence type="predicted"/>
<accession>A0ABS9C9H6</accession>
<organism evidence="1 2">
    <name type="scientific">Chryseobacterium indicum</name>
    <dbReference type="NCBI Taxonomy" id="2766954"/>
    <lineage>
        <taxon>Bacteria</taxon>
        <taxon>Pseudomonadati</taxon>
        <taxon>Bacteroidota</taxon>
        <taxon>Flavobacteriia</taxon>
        <taxon>Flavobacteriales</taxon>
        <taxon>Weeksellaceae</taxon>
        <taxon>Chryseobacterium group</taxon>
        <taxon>Chryseobacterium</taxon>
    </lineage>
</organism>
<protein>
    <recommendedName>
        <fullName evidence="3">T9SS C-terminal target domain-containing protein</fullName>
    </recommendedName>
</protein>
<gene>
    <name evidence="1" type="ORF">H9Q08_18195</name>
</gene>
<evidence type="ECO:0000313" key="1">
    <source>
        <dbReference type="EMBL" id="MCF2221223.1"/>
    </source>
</evidence>
<comment type="caution">
    <text evidence="1">The sequence shown here is derived from an EMBL/GenBank/DDBJ whole genome shotgun (WGS) entry which is preliminary data.</text>
</comment>
<evidence type="ECO:0000313" key="2">
    <source>
        <dbReference type="Proteomes" id="UP001430374"/>
    </source>
</evidence>
<reference evidence="1" key="1">
    <citation type="submission" date="2021-08" db="EMBL/GenBank/DDBJ databases">
        <title>Complete genome sequence of Chryseobacterium sp strain PS-8.</title>
        <authorList>
            <person name="Das S.K."/>
        </authorList>
    </citation>
    <scope>NUCLEOTIDE SEQUENCE</scope>
    <source>
        <strain evidence="1">PS-8</strain>
    </source>
</reference>
<dbReference type="Proteomes" id="UP001430374">
    <property type="component" value="Unassembled WGS sequence"/>
</dbReference>
<keyword evidence="2" id="KW-1185">Reference proteome</keyword>
<evidence type="ECO:0008006" key="3">
    <source>
        <dbReference type="Google" id="ProtNLM"/>
    </source>
</evidence>
<dbReference type="EMBL" id="JACSGT010000002">
    <property type="protein sequence ID" value="MCF2221223.1"/>
    <property type="molecule type" value="Genomic_DNA"/>
</dbReference>
<name>A0ABS9C9H6_9FLAO</name>